<feature type="compositionally biased region" description="Low complexity" evidence="6">
    <location>
        <begin position="366"/>
        <end position="379"/>
    </location>
</feature>
<feature type="transmembrane region" description="Helical" evidence="7">
    <location>
        <begin position="227"/>
        <end position="246"/>
    </location>
</feature>
<dbReference type="AlphaFoldDB" id="A0A1U7NBZ2"/>
<dbReference type="PANTHER" id="PTHR21716:SF62">
    <property type="entry name" value="TRANSPORT PROTEIN YDBI-RELATED"/>
    <property type="match status" value="1"/>
</dbReference>
<dbReference type="PANTHER" id="PTHR21716">
    <property type="entry name" value="TRANSMEMBRANE PROTEIN"/>
    <property type="match status" value="1"/>
</dbReference>
<sequence>MSLGTWIGLLAFILSLYILWQIRKVLLLIFTAVVLANALNILVEKFRRVGIKRLFAVLLSILLMVALTVGFYWLIVPPFADQVLELIDQVPRGIEKLGQWLDVLSARLPPDLITFPEIQLDQLIQQLQPLLNQLLGGGFSIAFNSLAVVAQVLLVLVLTIMLLADPKAYRQSFIRLFPSFYRRRVDQILTLCDHSLRGWLVGILVNIAAISGLSFVGLVILQVELALAQAALAGILTFIPNIGPGLSVVPPIAIALLDAPWKAIAVLILYIIIQQVESNLLTPLVMKQQVSLLPAVTLLAQVFFATFFGFLGLLLALPLTVVAQVWLKEVLIKDILDQWKTSPISIRDTQTSTETVAIGVREAWPKASAAPKAIASPNPDLASPTTSKDSQDSTESDNHPKSDKSDQIEKEEE</sequence>
<name>A0A1U7NBZ2_9CYAN</name>
<dbReference type="InterPro" id="IPR002549">
    <property type="entry name" value="AI-2E-like"/>
</dbReference>
<evidence type="ECO:0000256" key="2">
    <source>
        <dbReference type="ARBA" id="ARBA00009773"/>
    </source>
</evidence>
<dbReference type="EMBL" id="MKZS01000001">
    <property type="protein sequence ID" value="OLT63451.1"/>
    <property type="molecule type" value="Genomic_DNA"/>
</dbReference>
<keyword evidence="5 7" id="KW-0472">Membrane</keyword>
<feature type="transmembrane region" description="Helical" evidence="7">
    <location>
        <begin position="141"/>
        <end position="164"/>
    </location>
</feature>
<gene>
    <name evidence="8" type="ORF">BJP37_23160</name>
</gene>
<comment type="caution">
    <text evidence="8">The sequence shown here is derived from an EMBL/GenBank/DDBJ whole genome shotgun (WGS) entry which is preliminary data.</text>
</comment>
<dbReference type="GO" id="GO:0055085">
    <property type="term" value="P:transmembrane transport"/>
    <property type="evidence" value="ECO:0007669"/>
    <property type="project" value="TreeGrafter"/>
</dbReference>
<dbReference type="Proteomes" id="UP000186657">
    <property type="component" value="Unassembled WGS sequence"/>
</dbReference>
<organism evidence="8 9">
    <name type="scientific">Moorena bouillonii PNG</name>
    <dbReference type="NCBI Taxonomy" id="568701"/>
    <lineage>
        <taxon>Bacteria</taxon>
        <taxon>Bacillati</taxon>
        <taxon>Cyanobacteriota</taxon>
        <taxon>Cyanophyceae</taxon>
        <taxon>Coleofasciculales</taxon>
        <taxon>Coleofasciculaceae</taxon>
        <taxon>Moorena</taxon>
    </lineage>
</organism>
<evidence type="ECO:0000256" key="4">
    <source>
        <dbReference type="ARBA" id="ARBA00022989"/>
    </source>
</evidence>
<keyword evidence="9" id="KW-1185">Reference proteome</keyword>
<feature type="transmembrane region" description="Helical" evidence="7">
    <location>
        <begin position="55"/>
        <end position="75"/>
    </location>
</feature>
<evidence type="ECO:0000256" key="6">
    <source>
        <dbReference type="SAM" id="MobiDB-lite"/>
    </source>
</evidence>
<reference evidence="8 9" key="1">
    <citation type="submission" date="2016-10" db="EMBL/GenBank/DDBJ databases">
        <title>Comparative genomics uncovers the prolific and rare metabolic potential of the cyanobacterial genus Moorea.</title>
        <authorList>
            <person name="Leao T."/>
            <person name="Castelao G."/>
            <person name="Korobeynikov A."/>
            <person name="Monroe E.A."/>
            <person name="Podell S."/>
            <person name="Glukhov E."/>
            <person name="Allen E."/>
            <person name="Gerwick W.H."/>
            <person name="Gerwick L."/>
        </authorList>
    </citation>
    <scope>NUCLEOTIDE SEQUENCE [LARGE SCALE GENOMIC DNA]</scope>
    <source>
        <strain evidence="8 9">PNG5-198</strain>
    </source>
</reference>
<evidence type="ECO:0000256" key="5">
    <source>
        <dbReference type="ARBA" id="ARBA00023136"/>
    </source>
</evidence>
<evidence type="ECO:0000256" key="3">
    <source>
        <dbReference type="ARBA" id="ARBA00022692"/>
    </source>
</evidence>
<dbReference type="RefSeq" id="WP_075906418.1">
    <property type="nucleotide sequence ID" value="NZ_MKZS01000001.1"/>
</dbReference>
<proteinExistence type="inferred from homology"/>
<evidence type="ECO:0000313" key="9">
    <source>
        <dbReference type="Proteomes" id="UP000186657"/>
    </source>
</evidence>
<feature type="transmembrane region" description="Helical" evidence="7">
    <location>
        <begin position="199"/>
        <end position="221"/>
    </location>
</feature>
<keyword evidence="4 7" id="KW-1133">Transmembrane helix</keyword>
<protein>
    <submittedName>
        <fullName evidence="8">AI-2E family transporter</fullName>
    </submittedName>
</protein>
<feature type="compositionally biased region" description="Basic and acidic residues" evidence="6">
    <location>
        <begin position="396"/>
        <end position="413"/>
    </location>
</feature>
<feature type="region of interest" description="Disordered" evidence="6">
    <location>
        <begin position="366"/>
        <end position="413"/>
    </location>
</feature>
<comment type="similarity">
    <text evidence="2">Belongs to the autoinducer-2 exporter (AI-2E) (TC 2.A.86) family.</text>
</comment>
<feature type="transmembrane region" description="Helical" evidence="7">
    <location>
        <begin position="25"/>
        <end position="43"/>
    </location>
</feature>
<feature type="transmembrane region" description="Helical" evidence="7">
    <location>
        <begin position="293"/>
        <end position="323"/>
    </location>
</feature>
<keyword evidence="3 7" id="KW-0812">Transmembrane</keyword>
<dbReference type="Pfam" id="PF01594">
    <property type="entry name" value="AI-2E_transport"/>
    <property type="match status" value="1"/>
</dbReference>
<evidence type="ECO:0000256" key="7">
    <source>
        <dbReference type="SAM" id="Phobius"/>
    </source>
</evidence>
<dbReference type="GO" id="GO:0016020">
    <property type="term" value="C:membrane"/>
    <property type="evidence" value="ECO:0007669"/>
    <property type="project" value="UniProtKB-SubCell"/>
</dbReference>
<comment type="subcellular location">
    <subcellularLocation>
        <location evidence="1">Membrane</location>
        <topology evidence="1">Multi-pass membrane protein</topology>
    </subcellularLocation>
</comment>
<evidence type="ECO:0000313" key="8">
    <source>
        <dbReference type="EMBL" id="OLT63451.1"/>
    </source>
</evidence>
<evidence type="ECO:0000256" key="1">
    <source>
        <dbReference type="ARBA" id="ARBA00004141"/>
    </source>
</evidence>
<accession>A0A1U7NBZ2</accession>